<feature type="domain" description="Insertion element IS402-like" evidence="2">
    <location>
        <begin position="65"/>
        <end position="142"/>
    </location>
</feature>
<evidence type="ECO:0000313" key="3">
    <source>
        <dbReference type="EMBL" id="TGG86201.1"/>
    </source>
</evidence>
<feature type="region of interest" description="Disordered" evidence="1">
    <location>
        <begin position="27"/>
        <end position="59"/>
    </location>
</feature>
<feature type="compositionally biased region" description="Low complexity" evidence="1">
    <location>
        <begin position="177"/>
        <end position="190"/>
    </location>
</feature>
<organism evidence="3 4">
    <name type="scientific">Streptomyces albus</name>
    <dbReference type="NCBI Taxonomy" id="1888"/>
    <lineage>
        <taxon>Bacteria</taxon>
        <taxon>Bacillati</taxon>
        <taxon>Actinomycetota</taxon>
        <taxon>Actinomycetes</taxon>
        <taxon>Kitasatosporales</taxon>
        <taxon>Streptomycetaceae</taxon>
        <taxon>Streptomyces</taxon>
    </lineage>
</organism>
<dbReference type="PANTHER" id="PTHR46637">
    <property type="entry name" value="TIS1421-TRANSPOSASE PROTEIN A"/>
    <property type="match status" value="1"/>
</dbReference>
<evidence type="ECO:0000259" key="2">
    <source>
        <dbReference type="Pfam" id="PF13340"/>
    </source>
</evidence>
<accession>A0A8H1LGT1</accession>
<dbReference type="EMBL" id="RCIY01000040">
    <property type="protein sequence ID" value="TGG86201.1"/>
    <property type="molecule type" value="Genomic_DNA"/>
</dbReference>
<reference evidence="3 4" key="1">
    <citation type="submission" date="2018-10" db="EMBL/GenBank/DDBJ databases">
        <title>Isolation of pseudouridimycin from Streptomyces albus DSM 40763.</title>
        <authorList>
            <person name="Rosenqvist P."/>
            <person name="Metsae-Ketelae M."/>
            <person name="Virta P."/>
        </authorList>
    </citation>
    <scope>NUCLEOTIDE SEQUENCE [LARGE SCALE GENOMIC DNA]</scope>
    <source>
        <strain evidence="3 4">DSM 40763</strain>
    </source>
</reference>
<evidence type="ECO:0000313" key="4">
    <source>
        <dbReference type="Proteomes" id="UP000298111"/>
    </source>
</evidence>
<dbReference type="Pfam" id="PF13340">
    <property type="entry name" value="DUF4096"/>
    <property type="match status" value="1"/>
</dbReference>
<comment type="caution">
    <text evidence="3">The sequence shown here is derived from an EMBL/GenBank/DDBJ whole genome shotgun (WGS) entry which is preliminary data.</text>
</comment>
<gene>
    <name evidence="3" type="ORF">D8771_07355</name>
</gene>
<dbReference type="Proteomes" id="UP000298111">
    <property type="component" value="Unassembled WGS sequence"/>
</dbReference>
<proteinExistence type="predicted"/>
<feature type="compositionally biased region" description="Basic residues" evidence="1">
    <location>
        <begin position="28"/>
        <end position="53"/>
    </location>
</feature>
<evidence type="ECO:0000256" key="1">
    <source>
        <dbReference type="SAM" id="MobiDB-lite"/>
    </source>
</evidence>
<dbReference type="InterPro" id="IPR025161">
    <property type="entry name" value="IS402-like_dom"/>
</dbReference>
<protein>
    <submittedName>
        <fullName evidence="3">Transposase</fullName>
    </submittedName>
</protein>
<dbReference type="InterPro" id="IPR052909">
    <property type="entry name" value="Transposase_6_like"/>
</dbReference>
<feature type="region of interest" description="Disordered" evidence="1">
    <location>
        <begin position="177"/>
        <end position="215"/>
    </location>
</feature>
<dbReference type="AlphaFoldDB" id="A0A8H1LGT1"/>
<feature type="compositionally biased region" description="Polar residues" evidence="1">
    <location>
        <begin position="206"/>
        <end position="215"/>
    </location>
</feature>
<sequence length="215" mass="23802">MVRSAGVLLTRGGPYAGFLSRWFPAARTARRPQGRRPGRSGRRAPPVRRRPFRPGHPVVGPGVPLTDAQWARVAPVLSERPPVRRGARGERPLDDRDVLDAIAWKFQTGLPWGRLPEKYGHWRGVYDRLRTWALDGTWERVFIVLLGQADVDDDVVWMDEADATVVRVRQIAARAREAAGTGRQAAADRQSGTEDNSGALRPVPPTAQQTGHTAD</sequence>
<dbReference type="PANTHER" id="PTHR46637:SF1">
    <property type="entry name" value="BLL5188 PROTEIN"/>
    <property type="match status" value="1"/>
</dbReference>
<name>A0A8H1LGT1_9ACTN</name>